<dbReference type="Gene3D" id="3.40.50.720">
    <property type="entry name" value="NAD(P)-binding Rossmann-like Domain"/>
    <property type="match status" value="1"/>
</dbReference>
<dbReference type="NCBIfam" id="NF005878">
    <property type="entry name" value="PRK07825.1"/>
    <property type="match status" value="1"/>
</dbReference>
<evidence type="ECO:0000313" key="5">
    <source>
        <dbReference type="Proteomes" id="UP001168537"/>
    </source>
</evidence>
<dbReference type="InterPro" id="IPR036291">
    <property type="entry name" value="NAD(P)-bd_dom_sf"/>
</dbReference>
<dbReference type="InterPro" id="IPR020904">
    <property type="entry name" value="Sc_DH/Rdtase_CS"/>
</dbReference>
<evidence type="ECO:0000256" key="2">
    <source>
        <dbReference type="ARBA" id="ARBA00023002"/>
    </source>
</evidence>
<accession>A0ABT8EZ40</accession>
<gene>
    <name evidence="4" type="ORF">QWY29_18955</name>
</gene>
<dbReference type="PANTHER" id="PTHR24322:SF736">
    <property type="entry name" value="RETINOL DEHYDROGENASE 10"/>
    <property type="match status" value="1"/>
</dbReference>
<dbReference type="SUPFAM" id="SSF51735">
    <property type="entry name" value="NAD(P)-binding Rossmann-fold domains"/>
    <property type="match status" value="1"/>
</dbReference>
<proteinExistence type="inferred from homology"/>
<dbReference type="EMBL" id="JAUHJR010000012">
    <property type="protein sequence ID" value="MDN4163456.1"/>
    <property type="molecule type" value="Genomic_DNA"/>
</dbReference>
<evidence type="ECO:0000313" key="4">
    <source>
        <dbReference type="EMBL" id="MDN4163456.1"/>
    </source>
</evidence>
<reference evidence="4" key="1">
    <citation type="submission" date="2023-06" db="EMBL/GenBank/DDBJ databases">
        <title>Draft genome sequence of Nocardioides sp. SOB72.</title>
        <authorList>
            <person name="Zhang G."/>
        </authorList>
    </citation>
    <scope>NUCLEOTIDE SEQUENCE</scope>
    <source>
        <strain evidence="4">SOB72</strain>
    </source>
</reference>
<comment type="caution">
    <text evidence="4">The sequence shown here is derived from an EMBL/GenBank/DDBJ whole genome shotgun (WGS) entry which is preliminary data.</text>
</comment>
<dbReference type="Proteomes" id="UP001168537">
    <property type="component" value="Unassembled WGS sequence"/>
</dbReference>
<evidence type="ECO:0000256" key="1">
    <source>
        <dbReference type="ARBA" id="ARBA00006484"/>
    </source>
</evidence>
<dbReference type="Pfam" id="PF00106">
    <property type="entry name" value="adh_short"/>
    <property type="match status" value="1"/>
</dbReference>
<dbReference type="PRINTS" id="PR00081">
    <property type="entry name" value="GDHRDH"/>
</dbReference>
<dbReference type="PROSITE" id="PS00061">
    <property type="entry name" value="ADH_SHORT"/>
    <property type="match status" value="1"/>
</dbReference>
<dbReference type="PANTHER" id="PTHR24322">
    <property type="entry name" value="PKSB"/>
    <property type="match status" value="1"/>
</dbReference>
<name>A0ABT8EZ40_9ACTN</name>
<keyword evidence="2" id="KW-0560">Oxidoreductase</keyword>
<organism evidence="4 5">
    <name type="scientific">Nocardioides abyssi</name>
    <dbReference type="NCBI Taxonomy" id="3058370"/>
    <lineage>
        <taxon>Bacteria</taxon>
        <taxon>Bacillati</taxon>
        <taxon>Actinomycetota</taxon>
        <taxon>Actinomycetes</taxon>
        <taxon>Propionibacteriales</taxon>
        <taxon>Nocardioidaceae</taxon>
        <taxon>Nocardioides</taxon>
    </lineage>
</organism>
<evidence type="ECO:0000256" key="3">
    <source>
        <dbReference type="RuleBase" id="RU000363"/>
    </source>
</evidence>
<keyword evidence="5" id="KW-1185">Reference proteome</keyword>
<comment type="similarity">
    <text evidence="1 3">Belongs to the short-chain dehydrogenases/reductases (SDR) family.</text>
</comment>
<sequence>MTREISGLSVIVTGGARGIGKATVERFARQGATVAIGDRDVDLAELVAAPYGDRVKAAALDVTDPESWRTFLDEVAPLGPFDVLVNNAGIMPLGSVLKEPDGVAKAIVDVNLHGVIFGTKAVAPGMVERGRGHIVNVASAVGRLAVADGATYSASKFAAVGFSEAIRSELRPHGIDVTVVLPTVVQTELAAGVPAAKGVKPVTADDVAKVIEQAVRSPKAEMWVPRWSQGLVKVTSLLPRKVQDAMARLTQADSVLAQADPAARAAYEERARRSAGETQV</sequence>
<dbReference type="InterPro" id="IPR002347">
    <property type="entry name" value="SDR_fam"/>
</dbReference>
<dbReference type="RefSeq" id="WP_300962769.1">
    <property type="nucleotide sequence ID" value="NZ_JAUHJR010000012.1"/>
</dbReference>
<dbReference type="PRINTS" id="PR00080">
    <property type="entry name" value="SDRFAMILY"/>
</dbReference>
<dbReference type="CDD" id="cd05233">
    <property type="entry name" value="SDR_c"/>
    <property type="match status" value="1"/>
</dbReference>
<protein>
    <submittedName>
        <fullName evidence="4">SDR family oxidoreductase</fullName>
    </submittedName>
</protein>